<dbReference type="InterPro" id="IPR008952">
    <property type="entry name" value="Tetraspanin_EC2_sf"/>
</dbReference>
<dbReference type="AlphaFoldDB" id="A0A0R3SML1"/>
<dbReference type="GO" id="GO:0016020">
    <property type="term" value="C:membrane"/>
    <property type="evidence" value="ECO:0007669"/>
    <property type="project" value="InterPro"/>
</dbReference>
<accession>A0A0R3SML1</accession>
<evidence type="ECO:0000313" key="1">
    <source>
        <dbReference type="WBParaSite" id="HDID_0000617601-mRNA-1"/>
    </source>
</evidence>
<dbReference type="SUPFAM" id="SSF48652">
    <property type="entry name" value="Tetraspanin"/>
    <property type="match status" value="1"/>
</dbReference>
<dbReference type="WBParaSite" id="HDID_0000617601-mRNA-1">
    <property type="protein sequence ID" value="HDID_0000617601-mRNA-1"/>
    <property type="gene ID" value="HDID_0000617601"/>
</dbReference>
<reference evidence="1" key="1">
    <citation type="submission" date="2017-02" db="UniProtKB">
        <authorList>
            <consortium name="WormBaseParasite"/>
        </authorList>
    </citation>
    <scope>IDENTIFICATION</scope>
</reference>
<dbReference type="Gene3D" id="1.10.1450.10">
    <property type="entry name" value="Tetraspanin"/>
    <property type="match status" value="1"/>
</dbReference>
<proteinExistence type="predicted"/>
<protein>
    <submittedName>
        <fullName evidence="1">ERVV2 protein</fullName>
    </submittedName>
</protein>
<sequence length="68" mass="7702">LQVENIFIEAKSVLIRNNKPIVTSAAAKCWDQLEPRRRCCGVDGPADWLLENSTKIGRRKLADSFDLM</sequence>
<name>A0A0R3SML1_HYMDI</name>
<organism evidence="1">
    <name type="scientific">Hymenolepis diminuta</name>
    <name type="common">Rat tapeworm</name>
    <dbReference type="NCBI Taxonomy" id="6216"/>
    <lineage>
        <taxon>Eukaryota</taxon>
        <taxon>Metazoa</taxon>
        <taxon>Spiralia</taxon>
        <taxon>Lophotrochozoa</taxon>
        <taxon>Platyhelminthes</taxon>
        <taxon>Cestoda</taxon>
        <taxon>Eucestoda</taxon>
        <taxon>Cyclophyllidea</taxon>
        <taxon>Hymenolepididae</taxon>
        <taxon>Hymenolepis</taxon>
    </lineage>
</organism>